<accession>A0ABT6FIE3</accession>
<evidence type="ECO:0000313" key="2">
    <source>
        <dbReference type="Proteomes" id="UP001216907"/>
    </source>
</evidence>
<evidence type="ECO:0000313" key="1">
    <source>
        <dbReference type="EMBL" id="MDG3007325.1"/>
    </source>
</evidence>
<gene>
    <name evidence="1" type="ORF">PZE19_26485</name>
</gene>
<organism evidence="1 2">
    <name type="scientific">Paludisphaera mucosa</name>
    <dbReference type="NCBI Taxonomy" id="3030827"/>
    <lineage>
        <taxon>Bacteria</taxon>
        <taxon>Pseudomonadati</taxon>
        <taxon>Planctomycetota</taxon>
        <taxon>Planctomycetia</taxon>
        <taxon>Isosphaerales</taxon>
        <taxon>Isosphaeraceae</taxon>
        <taxon>Paludisphaera</taxon>
    </lineage>
</organism>
<reference evidence="1 2" key="1">
    <citation type="submission" date="2023-03" db="EMBL/GenBank/DDBJ databases">
        <title>Paludisphaera mucosa sp. nov. a novel planctomycete from northern fen.</title>
        <authorList>
            <person name="Ivanova A."/>
        </authorList>
    </citation>
    <scope>NUCLEOTIDE SEQUENCE [LARGE SCALE GENOMIC DNA]</scope>
    <source>
        <strain evidence="1 2">Pla2</strain>
    </source>
</reference>
<dbReference type="Proteomes" id="UP001216907">
    <property type="component" value="Unassembled WGS sequence"/>
</dbReference>
<name>A0ABT6FIE3_9BACT</name>
<proteinExistence type="predicted"/>
<evidence type="ECO:0008006" key="3">
    <source>
        <dbReference type="Google" id="ProtNLM"/>
    </source>
</evidence>
<protein>
    <recommendedName>
        <fullName evidence="3">Carboxypeptidase regulatory-like domain-containing protein</fullName>
    </recommendedName>
</protein>
<sequence>MNIHRFKVSLALLTFLGFGYLVYDYASQGDDSLQGLSGYVRIDGKPLAKGMVRFISVDATHPWAFGGYVKDGRYEVPAEYGLAPARYHVEFSSIRNDDVNKMIAARGRGEEIELKEEVPARYNLNSEVQIDLTSGSVLEADFDLR</sequence>
<comment type="caution">
    <text evidence="1">The sequence shown here is derived from an EMBL/GenBank/DDBJ whole genome shotgun (WGS) entry which is preliminary data.</text>
</comment>
<dbReference type="RefSeq" id="WP_277863607.1">
    <property type="nucleotide sequence ID" value="NZ_JARRAG010000002.1"/>
</dbReference>
<keyword evidence="2" id="KW-1185">Reference proteome</keyword>
<dbReference type="EMBL" id="JARRAG010000002">
    <property type="protein sequence ID" value="MDG3007325.1"/>
    <property type="molecule type" value="Genomic_DNA"/>
</dbReference>